<sequence length="99" mass="10678">MSEIKPRFWVAVLIGITFAGLLAASSIMFLLGYAWATQPMGWESMSALDYVTMFAPILLTLLLAASSWVSWRMGKSGHSLGVAGLAALLMVLFVLLVVV</sequence>
<feature type="transmembrane region" description="Helical" evidence="1">
    <location>
        <begin position="80"/>
        <end position="98"/>
    </location>
</feature>
<organism evidence="2 3">
    <name type="scientific">Erythrobacter aureus</name>
    <dbReference type="NCBI Taxonomy" id="2182384"/>
    <lineage>
        <taxon>Bacteria</taxon>
        <taxon>Pseudomonadati</taxon>
        <taxon>Pseudomonadota</taxon>
        <taxon>Alphaproteobacteria</taxon>
        <taxon>Sphingomonadales</taxon>
        <taxon>Erythrobacteraceae</taxon>
        <taxon>Erythrobacter/Porphyrobacter group</taxon>
        <taxon>Erythrobacter</taxon>
    </lineage>
</organism>
<accession>A0A345YDY7</accession>
<dbReference type="AlphaFoldDB" id="A0A345YDY7"/>
<feature type="transmembrane region" description="Helical" evidence="1">
    <location>
        <begin position="12"/>
        <end position="35"/>
    </location>
</feature>
<keyword evidence="1" id="KW-1133">Transmembrane helix</keyword>
<keyword evidence="3" id="KW-1185">Reference proteome</keyword>
<dbReference type="KEGG" id="err:DVR09_07105"/>
<name>A0A345YDY7_9SPHN</name>
<keyword evidence="1" id="KW-0812">Transmembrane</keyword>
<keyword evidence="1" id="KW-0472">Membrane</keyword>
<dbReference type="EMBL" id="CP031357">
    <property type="protein sequence ID" value="AXK42139.1"/>
    <property type="molecule type" value="Genomic_DNA"/>
</dbReference>
<protein>
    <submittedName>
        <fullName evidence="2">Uncharacterized protein</fullName>
    </submittedName>
</protein>
<dbReference type="Proteomes" id="UP000254508">
    <property type="component" value="Chromosome"/>
</dbReference>
<dbReference type="RefSeq" id="WP_115416322.1">
    <property type="nucleotide sequence ID" value="NZ_CP031357.1"/>
</dbReference>
<reference evidence="3" key="1">
    <citation type="submission" date="2018-07" db="EMBL/GenBank/DDBJ databases">
        <title>Genome sequence of Erythrobacter strain YH-07, an antagonistic bacterium isolated from Yellow Sea.</title>
        <authorList>
            <person name="Tang T."/>
            <person name="Liu Q."/>
            <person name="Sun X."/>
        </authorList>
    </citation>
    <scope>NUCLEOTIDE SEQUENCE [LARGE SCALE GENOMIC DNA]</scope>
    <source>
        <strain evidence="3">YH-07</strain>
    </source>
</reference>
<evidence type="ECO:0000256" key="1">
    <source>
        <dbReference type="SAM" id="Phobius"/>
    </source>
</evidence>
<proteinExistence type="predicted"/>
<evidence type="ECO:0000313" key="3">
    <source>
        <dbReference type="Proteomes" id="UP000254508"/>
    </source>
</evidence>
<evidence type="ECO:0000313" key="2">
    <source>
        <dbReference type="EMBL" id="AXK42139.1"/>
    </source>
</evidence>
<gene>
    <name evidence="2" type="ORF">DVR09_07105</name>
</gene>
<feature type="transmembrane region" description="Helical" evidence="1">
    <location>
        <begin position="47"/>
        <end position="68"/>
    </location>
</feature>